<sequence length="144" mass="16278">MTEKTAKPKVVVMCGSSRFTAIMAVCEWIIERDELAVTMGLNLLPWWYDPALTDHLAEHEGCADAMDELHLRKIDLADEIFVIDADVDDKPYIGSSTANEIRYAERRGLPVRRLSEDSIIRTEVYKRLLAGVEGEKEARRLGQG</sequence>
<gene>
    <name evidence="1" type="ORF">LCGC14_0354750</name>
</gene>
<accession>A0A0F9T9L9</accession>
<protein>
    <submittedName>
        <fullName evidence="1">Uncharacterized protein</fullName>
    </submittedName>
</protein>
<comment type="caution">
    <text evidence="1">The sequence shown here is derived from an EMBL/GenBank/DDBJ whole genome shotgun (WGS) entry which is preliminary data.</text>
</comment>
<proteinExistence type="predicted"/>
<dbReference type="AlphaFoldDB" id="A0A0F9T9L9"/>
<name>A0A0F9T9L9_9ZZZZ</name>
<reference evidence="1" key="1">
    <citation type="journal article" date="2015" name="Nature">
        <title>Complex archaea that bridge the gap between prokaryotes and eukaryotes.</title>
        <authorList>
            <person name="Spang A."/>
            <person name="Saw J.H."/>
            <person name="Jorgensen S.L."/>
            <person name="Zaremba-Niedzwiedzka K."/>
            <person name="Martijn J."/>
            <person name="Lind A.E."/>
            <person name="van Eijk R."/>
            <person name="Schleper C."/>
            <person name="Guy L."/>
            <person name="Ettema T.J."/>
        </authorList>
    </citation>
    <scope>NUCLEOTIDE SEQUENCE</scope>
</reference>
<dbReference type="EMBL" id="LAZR01000271">
    <property type="protein sequence ID" value="KKN77910.1"/>
    <property type="molecule type" value="Genomic_DNA"/>
</dbReference>
<evidence type="ECO:0000313" key="1">
    <source>
        <dbReference type="EMBL" id="KKN77910.1"/>
    </source>
</evidence>
<organism evidence="1">
    <name type="scientific">marine sediment metagenome</name>
    <dbReference type="NCBI Taxonomy" id="412755"/>
    <lineage>
        <taxon>unclassified sequences</taxon>
        <taxon>metagenomes</taxon>
        <taxon>ecological metagenomes</taxon>
    </lineage>
</organism>